<proteinExistence type="predicted"/>
<accession>A0A6G8R1H2</accession>
<dbReference type="EMBL" id="MT024865">
    <property type="protein sequence ID" value="QIN94034.1"/>
    <property type="molecule type" value="Genomic_DNA"/>
</dbReference>
<evidence type="ECO:0000313" key="3">
    <source>
        <dbReference type="Proteomes" id="UP000501266"/>
    </source>
</evidence>
<sequence length="63" mass="7335">MSNEIKKLEYKIQSLKERFAKKVADYEDEIADIRADATLMFEALNAQLEEERNKNVQDVSQAD</sequence>
<organism evidence="2 3">
    <name type="scientific">Streptomyces phage Wakanda</name>
    <dbReference type="NCBI Taxonomy" id="2713267"/>
    <lineage>
        <taxon>Viruses</taxon>
        <taxon>Duplodnaviria</taxon>
        <taxon>Heunggongvirae</taxon>
        <taxon>Uroviricota</taxon>
        <taxon>Caudoviricetes</taxon>
        <taxon>Stanwilliamsviridae</taxon>
        <taxon>Loccivirinae</taxon>
        <taxon>Wakandavirus</taxon>
        <taxon>Wakandavirus wakanda</taxon>
    </lineage>
</organism>
<dbReference type="KEGG" id="vg:77927878"/>
<gene>
    <name evidence="2" type="primary">41</name>
    <name evidence="2" type="ORF">SEA_WAKANDA_41</name>
</gene>
<feature type="coiled-coil region" evidence="1">
    <location>
        <begin position="5"/>
        <end position="54"/>
    </location>
</feature>
<keyword evidence="3" id="KW-1185">Reference proteome</keyword>
<dbReference type="GeneID" id="77927878"/>
<dbReference type="RefSeq" id="YP_010652124.1">
    <property type="nucleotide sequence ID" value="NC_070785.1"/>
</dbReference>
<evidence type="ECO:0000256" key="1">
    <source>
        <dbReference type="SAM" id="Coils"/>
    </source>
</evidence>
<evidence type="ECO:0000313" key="2">
    <source>
        <dbReference type="EMBL" id="QIN94034.1"/>
    </source>
</evidence>
<dbReference type="Proteomes" id="UP000501266">
    <property type="component" value="Segment"/>
</dbReference>
<reference evidence="2 3" key="1">
    <citation type="submission" date="2020-02" db="EMBL/GenBank/DDBJ databases">
        <authorList>
            <person name="Bullock J.N."/>
            <person name="Barnes M.L."/>
            <person name="Kankolongo K.M."/>
            <person name="Dejene B.A."/>
            <person name="Lindsay P.E."/>
            <person name="Bhuiyan S."/>
            <person name="Nayek S."/>
            <person name="Hughes L.E."/>
            <person name="Garlena R.A."/>
            <person name="Russell D.A."/>
            <person name="Pope W.H."/>
            <person name="Jacobs-Sera D."/>
            <person name="Hatfull G.F."/>
        </authorList>
    </citation>
    <scope>NUCLEOTIDE SEQUENCE [LARGE SCALE GENOMIC DNA]</scope>
</reference>
<keyword evidence="1" id="KW-0175">Coiled coil</keyword>
<name>A0A6G8R1H2_9CAUD</name>
<protein>
    <submittedName>
        <fullName evidence="2">Uncharacterized protein</fullName>
    </submittedName>
</protein>